<dbReference type="AlphaFoldDB" id="R0KY45"/>
<sequence>MDKFVDLLKNLKKNDKVTKNVLFIISDSQKQYKEEISKTILNYYKDCMNKESVREFLFELCSKDEDYLDFFENYSKLFEDGREGLYKLLTNDKKIKKVKIEQKEEKVIQQETPLIINFNSSILDKNYLNQKFDSSVLYASQQCKLCGMRYKEGDELYTIHIDDHFRKNRALEQKSSISREFFSTYESWIRNVEKVILNLKVDSEEKIVYRGSSVYCAICSNKIETMWDDEEDEFILKDCVEIGDENNKKYCHKGCVT</sequence>
<dbReference type="PANTHER" id="PTHR15921:SF3">
    <property type="entry name" value="PRE-MRNA CLEAVAGE COMPLEX 2 PROTEIN PCF11"/>
    <property type="match status" value="1"/>
</dbReference>
<dbReference type="GO" id="GO:0003729">
    <property type="term" value="F:mRNA binding"/>
    <property type="evidence" value="ECO:0007669"/>
    <property type="project" value="InterPro"/>
</dbReference>
<protein>
    <submittedName>
        <fullName evidence="1">Pre-mRNA cleavage complex 2 protein Pcf11</fullName>
    </submittedName>
</protein>
<evidence type="ECO:0000313" key="1">
    <source>
        <dbReference type="EMBL" id="EOB15142.1"/>
    </source>
</evidence>
<dbReference type="GO" id="GO:0005737">
    <property type="term" value="C:cytoplasm"/>
    <property type="evidence" value="ECO:0007669"/>
    <property type="project" value="TreeGrafter"/>
</dbReference>
<name>R0KY45_NOSB1</name>
<dbReference type="STRING" id="578461.R0KY45"/>
<dbReference type="PANTHER" id="PTHR15921">
    <property type="entry name" value="PRE-MRNA CLEAVAGE COMPLEX II"/>
    <property type="match status" value="1"/>
</dbReference>
<dbReference type="GO" id="GO:0031124">
    <property type="term" value="P:mRNA 3'-end processing"/>
    <property type="evidence" value="ECO:0007669"/>
    <property type="project" value="InterPro"/>
</dbReference>
<keyword evidence="2" id="KW-1185">Reference proteome</keyword>
<dbReference type="VEuPathDB" id="MicrosporidiaDB:NBO_8g0007"/>
<dbReference type="OMA" id="WFLETIC"/>
<gene>
    <name evidence="1" type="primary">PCF11</name>
    <name evidence="1" type="ORF">NBO_8g0007</name>
</gene>
<dbReference type="Proteomes" id="UP000016927">
    <property type="component" value="Unassembled WGS sequence"/>
</dbReference>
<reference evidence="1 2" key="1">
    <citation type="journal article" date="2013" name="BMC Genomics">
        <title>Comparative genomics of parasitic silkworm microsporidia reveal an association between genome expansion and host adaptation.</title>
        <authorList>
            <person name="Pan G."/>
            <person name="Xu J."/>
            <person name="Li T."/>
            <person name="Xia Q."/>
            <person name="Liu S.L."/>
            <person name="Zhang G."/>
            <person name="Li S."/>
            <person name="Li C."/>
            <person name="Liu H."/>
            <person name="Yang L."/>
            <person name="Liu T."/>
            <person name="Zhang X."/>
            <person name="Wu Z."/>
            <person name="Fan W."/>
            <person name="Dang X."/>
            <person name="Xiang H."/>
            <person name="Tao M."/>
            <person name="Li Y."/>
            <person name="Hu J."/>
            <person name="Li Z."/>
            <person name="Lin L."/>
            <person name="Luo J."/>
            <person name="Geng L."/>
            <person name="Wang L."/>
            <person name="Long M."/>
            <person name="Wan Y."/>
            <person name="He N."/>
            <person name="Zhang Z."/>
            <person name="Lu C."/>
            <person name="Keeling P.J."/>
            <person name="Wang J."/>
            <person name="Xiang Z."/>
            <person name="Zhou Z."/>
        </authorList>
    </citation>
    <scope>NUCLEOTIDE SEQUENCE [LARGE SCALE GENOMIC DNA]</scope>
    <source>
        <strain evidence="2">CQ1 / CVCC 102059</strain>
    </source>
</reference>
<dbReference type="GO" id="GO:0006369">
    <property type="term" value="P:termination of RNA polymerase II transcription"/>
    <property type="evidence" value="ECO:0007669"/>
    <property type="project" value="InterPro"/>
</dbReference>
<organism evidence="1 2">
    <name type="scientific">Nosema bombycis (strain CQ1 / CVCC 102059)</name>
    <name type="common">Microsporidian parasite</name>
    <name type="synonym">Pebrine of silkworm</name>
    <dbReference type="NCBI Taxonomy" id="578461"/>
    <lineage>
        <taxon>Eukaryota</taxon>
        <taxon>Fungi</taxon>
        <taxon>Fungi incertae sedis</taxon>
        <taxon>Microsporidia</taxon>
        <taxon>Nosematidae</taxon>
        <taxon>Nosema</taxon>
    </lineage>
</organism>
<proteinExistence type="predicted"/>
<dbReference type="HOGENOM" id="CLU_915358_0_0_1"/>
<dbReference type="GO" id="GO:0005849">
    <property type="term" value="C:mRNA cleavage factor complex"/>
    <property type="evidence" value="ECO:0007669"/>
    <property type="project" value="TreeGrafter"/>
</dbReference>
<dbReference type="InterPro" id="IPR045154">
    <property type="entry name" value="PCF11-like"/>
</dbReference>
<accession>R0KY45</accession>
<dbReference type="EMBL" id="KB908916">
    <property type="protein sequence ID" value="EOB15142.1"/>
    <property type="molecule type" value="Genomic_DNA"/>
</dbReference>
<evidence type="ECO:0000313" key="2">
    <source>
        <dbReference type="Proteomes" id="UP000016927"/>
    </source>
</evidence>
<dbReference type="OrthoDB" id="2129491at2759"/>
<dbReference type="GO" id="GO:0000993">
    <property type="term" value="F:RNA polymerase II complex binding"/>
    <property type="evidence" value="ECO:0007669"/>
    <property type="project" value="InterPro"/>
</dbReference>